<protein>
    <recommendedName>
        <fullName evidence="2">Up-regulated in Daf-2 domain-containing protein</fullName>
    </recommendedName>
</protein>
<dbReference type="AlphaFoldDB" id="A0A5N6T2I1"/>
<gene>
    <name evidence="3" type="ORF">BDV38DRAFT_280014</name>
</gene>
<name>A0A5N6T2I1_ASPPS</name>
<sequence>MTHRQAYASVRNGTSRPIYMVGWAWDHRVRLVEGFLSHSKIKTPRRHFTIQTQRIFRPVEYLAPNVIPDIATSVAIAAAGDRPGARSVAAVTAVALASKPLTERFVGTESTSGSKQHILREEDRNATTENTIHEDGPITIKSNSGIPETVSSKRTTS</sequence>
<dbReference type="Proteomes" id="UP000325672">
    <property type="component" value="Unassembled WGS sequence"/>
</dbReference>
<dbReference type="RefSeq" id="XP_031916578.1">
    <property type="nucleotide sequence ID" value="XM_032059194.1"/>
</dbReference>
<feature type="compositionally biased region" description="Polar residues" evidence="1">
    <location>
        <begin position="140"/>
        <end position="157"/>
    </location>
</feature>
<evidence type="ECO:0000313" key="3">
    <source>
        <dbReference type="EMBL" id="KAE8140515.1"/>
    </source>
</evidence>
<keyword evidence="4" id="KW-1185">Reference proteome</keyword>
<proteinExistence type="predicted"/>
<dbReference type="GeneID" id="43643404"/>
<feature type="region of interest" description="Disordered" evidence="1">
    <location>
        <begin position="134"/>
        <end position="157"/>
    </location>
</feature>
<reference evidence="3 4" key="1">
    <citation type="submission" date="2019-04" db="EMBL/GenBank/DDBJ databases">
        <title>Friends and foes A comparative genomics study of 23 Aspergillus species from section Flavi.</title>
        <authorList>
            <consortium name="DOE Joint Genome Institute"/>
            <person name="Kjaerbolling I."/>
            <person name="Vesth T."/>
            <person name="Frisvad J.C."/>
            <person name="Nybo J.L."/>
            <person name="Theobald S."/>
            <person name="Kildgaard S."/>
            <person name="Isbrandt T."/>
            <person name="Kuo A."/>
            <person name="Sato A."/>
            <person name="Lyhne E.K."/>
            <person name="Kogle M.E."/>
            <person name="Wiebenga A."/>
            <person name="Kun R.S."/>
            <person name="Lubbers R.J."/>
            <person name="Makela M.R."/>
            <person name="Barry K."/>
            <person name="Chovatia M."/>
            <person name="Clum A."/>
            <person name="Daum C."/>
            <person name="Haridas S."/>
            <person name="He G."/>
            <person name="LaButti K."/>
            <person name="Lipzen A."/>
            <person name="Mondo S."/>
            <person name="Riley R."/>
            <person name="Salamov A."/>
            <person name="Simmons B.A."/>
            <person name="Magnuson J.K."/>
            <person name="Henrissat B."/>
            <person name="Mortensen U.H."/>
            <person name="Larsen T.O."/>
            <person name="Devries R.P."/>
            <person name="Grigoriev I.V."/>
            <person name="Machida M."/>
            <person name="Baker S.E."/>
            <person name="Andersen M.R."/>
        </authorList>
    </citation>
    <scope>NUCLEOTIDE SEQUENCE [LARGE SCALE GENOMIC DNA]</scope>
    <source>
        <strain evidence="3 4">CBS 117625</strain>
    </source>
</reference>
<dbReference type="EMBL" id="ML743561">
    <property type="protein sequence ID" value="KAE8140515.1"/>
    <property type="molecule type" value="Genomic_DNA"/>
</dbReference>
<evidence type="ECO:0000256" key="1">
    <source>
        <dbReference type="SAM" id="MobiDB-lite"/>
    </source>
</evidence>
<dbReference type="Gene3D" id="2.60.40.3820">
    <property type="match status" value="1"/>
</dbReference>
<evidence type="ECO:0000259" key="2">
    <source>
        <dbReference type="Pfam" id="PF18457"/>
    </source>
</evidence>
<dbReference type="InterPro" id="IPR041157">
    <property type="entry name" value="PUD1/2"/>
</dbReference>
<accession>A0A5N6T2I1</accession>
<feature type="domain" description="Up-regulated in Daf-2" evidence="2">
    <location>
        <begin position="65"/>
        <end position="150"/>
    </location>
</feature>
<evidence type="ECO:0000313" key="4">
    <source>
        <dbReference type="Proteomes" id="UP000325672"/>
    </source>
</evidence>
<dbReference type="Pfam" id="PF18457">
    <property type="entry name" value="PUD1_2"/>
    <property type="match status" value="1"/>
</dbReference>
<organism evidence="3 4">
    <name type="scientific">Aspergillus pseudotamarii</name>
    <dbReference type="NCBI Taxonomy" id="132259"/>
    <lineage>
        <taxon>Eukaryota</taxon>
        <taxon>Fungi</taxon>
        <taxon>Dikarya</taxon>
        <taxon>Ascomycota</taxon>
        <taxon>Pezizomycotina</taxon>
        <taxon>Eurotiomycetes</taxon>
        <taxon>Eurotiomycetidae</taxon>
        <taxon>Eurotiales</taxon>
        <taxon>Aspergillaceae</taxon>
        <taxon>Aspergillus</taxon>
        <taxon>Aspergillus subgen. Circumdati</taxon>
    </lineage>
</organism>